<dbReference type="OrthoDB" id="9800945at2"/>
<keyword evidence="2" id="KW-1185">Reference proteome</keyword>
<name>A0A4V6S786_9BURK</name>
<dbReference type="SUPFAM" id="SSF55729">
    <property type="entry name" value="Acyl-CoA N-acyltransferases (Nat)"/>
    <property type="match status" value="1"/>
</dbReference>
<dbReference type="InterPro" id="IPR016181">
    <property type="entry name" value="Acyl_CoA_acyltransferase"/>
</dbReference>
<reference evidence="1 2" key="1">
    <citation type="submission" date="2019-04" db="EMBL/GenBank/DDBJ databases">
        <title>Lampropedia sp YIM MLB12 draf genome.</title>
        <authorList>
            <person name="Wang Y.-X."/>
        </authorList>
    </citation>
    <scope>NUCLEOTIDE SEQUENCE [LARGE SCALE GENOMIC DNA]</scope>
    <source>
        <strain evidence="1 2">YIM MLB12</strain>
    </source>
</reference>
<accession>A0A4V6S786</accession>
<proteinExistence type="predicted"/>
<dbReference type="EMBL" id="SSWX01000009">
    <property type="protein sequence ID" value="THJ33682.1"/>
    <property type="molecule type" value="Genomic_DNA"/>
</dbReference>
<comment type="caution">
    <text evidence="1">The sequence shown here is derived from an EMBL/GenBank/DDBJ whole genome shotgun (WGS) entry which is preliminary data.</text>
</comment>
<protein>
    <submittedName>
        <fullName evidence="1">Uncharacterized protein</fullName>
    </submittedName>
</protein>
<dbReference type="AlphaFoldDB" id="A0A4V6S786"/>
<organism evidence="1 2">
    <name type="scientific">Lampropedia aestuarii</name>
    <dbReference type="NCBI Taxonomy" id="2562762"/>
    <lineage>
        <taxon>Bacteria</taxon>
        <taxon>Pseudomonadati</taxon>
        <taxon>Pseudomonadota</taxon>
        <taxon>Betaproteobacteria</taxon>
        <taxon>Burkholderiales</taxon>
        <taxon>Comamonadaceae</taxon>
        <taxon>Lampropedia</taxon>
    </lineage>
</organism>
<evidence type="ECO:0000313" key="2">
    <source>
        <dbReference type="Proteomes" id="UP000306236"/>
    </source>
</evidence>
<dbReference type="RefSeq" id="WP_136406217.1">
    <property type="nucleotide sequence ID" value="NZ_SSWX01000009.1"/>
</dbReference>
<evidence type="ECO:0000313" key="1">
    <source>
        <dbReference type="EMBL" id="THJ33682.1"/>
    </source>
</evidence>
<sequence>MSFPIAHIGNQQGRGLCMAHSGNLVAEMMHSRVNDKQAIVGHTRVDDRLTGLGVVRASGIEVLATCPYAAVQPNKGRSMAGVRG</sequence>
<gene>
    <name evidence="1" type="ORF">E8K88_08415</name>
</gene>
<dbReference type="Proteomes" id="UP000306236">
    <property type="component" value="Unassembled WGS sequence"/>
</dbReference>